<sequence length="254" mass="28778">MHAVKRAYGTVDVESVCRLCSSNSGIIVLNIFDGEGKKRRILSLINACLPVKVSENDPLPKVICHHCLHKLEVFHEFQESCLKSEETLRNGVTCTETFLEFKTDSQEYAHECEDTVSQFPTELLPVQDPFSPKQCTTAVTPPTERSEECTVAERRDVFENSPSGKVEVIMVKEEPDEKGTEVYEDKGWHHTSLVEDNMQTEQTEIDLLPLDDEVKSESCTTMDPPVIRGCENCFTLFSESDTLEVFCHLYSFKT</sequence>
<keyword evidence="1" id="KW-0863">Zinc-finger</keyword>
<dbReference type="GO" id="GO:0005634">
    <property type="term" value="C:nucleus"/>
    <property type="evidence" value="ECO:0007669"/>
    <property type="project" value="InterPro"/>
</dbReference>
<dbReference type="PROSITE" id="PS51915">
    <property type="entry name" value="ZAD"/>
    <property type="match status" value="1"/>
</dbReference>
<evidence type="ECO:0000313" key="4">
    <source>
        <dbReference type="Proteomes" id="UP000027135"/>
    </source>
</evidence>
<keyword evidence="4" id="KW-1185">Reference proteome</keyword>
<dbReference type="SUPFAM" id="SSF57716">
    <property type="entry name" value="Glucocorticoid receptor-like (DNA-binding domain)"/>
    <property type="match status" value="1"/>
</dbReference>
<dbReference type="SMART" id="SM00868">
    <property type="entry name" value="zf-AD"/>
    <property type="match status" value="1"/>
</dbReference>
<dbReference type="PANTHER" id="PTHR39942">
    <property type="entry name" value="BCDNA.LD26519-RELATED"/>
    <property type="match status" value="1"/>
</dbReference>
<evidence type="ECO:0000256" key="1">
    <source>
        <dbReference type="PROSITE-ProRule" id="PRU01263"/>
    </source>
</evidence>
<dbReference type="EMBL" id="KK852530">
    <property type="protein sequence ID" value="KDR21918.1"/>
    <property type="molecule type" value="Genomic_DNA"/>
</dbReference>
<dbReference type="InParanoid" id="A0A067RFU2"/>
<accession>A0A067RFU2</accession>
<feature type="binding site" evidence="1">
    <location>
        <position position="17"/>
    </location>
    <ligand>
        <name>Zn(2+)</name>
        <dbReference type="ChEBI" id="CHEBI:29105"/>
    </ligand>
</feature>
<keyword evidence="1" id="KW-0862">Zinc</keyword>
<evidence type="ECO:0000313" key="3">
    <source>
        <dbReference type="EMBL" id="KDR21918.1"/>
    </source>
</evidence>
<feature type="binding site" evidence="1">
    <location>
        <position position="67"/>
    </location>
    <ligand>
        <name>Zn(2+)</name>
        <dbReference type="ChEBI" id="CHEBI:29105"/>
    </ligand>
</feature>
<reference evidence="3 4" key="1">
    <citation type="journal article" date="2014" name="Nat. Commun.">
        <title>Molecular traces of alternative social organization in a termite genome.</title>
        <authorList>
            <person name="Terrapon N."/>
            <person name="Li C."/>
            <person name="Robertson H.M."/>
            <person name="Ji L."/>
            <person name="Meng X."/>
            <person name="Booth W."/>
            <person name="Chen Z."/>
            <person name="Childers C.P."/>
            <person name="Glastad K.M."/>
            <person name="Gokhale K."/>
            <person name="Gowin J."/>
            <person name="Gronenberg W."/>
            <person name="Hermansen R.A."/>
            <person name="Hu H."/>
            <person name="Hunt B.G."/>
            <person name="Huylmans A.K."/>
            <person name="Khalil S.M."/>
            <person name="Mitchell R.D."/>
            <person name="Munoz-Torres M.C."/>
            <person name="Mustard J.A."/>
            <person name="Pan H."/>
            <person name="Reese J.T."/>
            <person name="Scharf M.E."/>
            <person name="Sun F."/>
            <person name="Vogel H."/>
            <person name="Xiao J."/>
            <person name="Yang W."/>
            <person name="Yang Z."/>
            <person name="Yang Z."/>
            <person name="Zhou J."/>
            <person name="Zhu J."/>
            <person name="Brent C.S."/>
            <person name="Elsik C.G."/>
            <person name="Goodisman M.A."/>
            <person name="Liberles D.A."/>
            <person name="Roe R.M."/>
            <person name="Vargo E.L."/>
            <person name="Vilcinskas A."/>
            <person name="Wang J."/>
            <person name="Bornberg-Bauer E."/>
            <person name="Korb J."/>
            <person name="Zhang G."/>
            <person name="Liebig J."/>
        </authorList>
    </citation>
    <scope>NUCLEOTIDE SEQUENCE [LARGE SCALE GENOMIC DNA]</scope>
    <source>
        <tissue evidence="3">Whole organism</tissue>
    </source>
</reference>
<feature type="domain" description="ZAD" evidence="2">
    <location>
        <begin position="15"/>
        <end position="91"/>
    </location>
</feature>
<dbReference type="PANTHER" id="PTHR39942:SF1">
    <property type="entry name" value="BCDNA.LD26519-RELATED"/>
    <property type="match status" value="1"/>
</dbReference>
<gene>
    <name evidence="3" type="ORF">L798_00469</name>
</gene>
<feature type="binding site" evidence="1">
    <location>
        <position position="64"/>
    </location>
    <ligand>
        <name>Zn(2+)</name>
        <dbReference type="ChEBI" id="CHEBI:29105"/>
    </ligand>
</feature>
<feature type="binding site" evidence="1">
    <location>
        <position position="20"/>
    </location>
    <ligand>
        <name>Zn(2+)</name>
        <dbReference type="ChEBI" id="CHEBI:29105"/>
    </ligand>
</feature>
<dbReference type="AlphaFoldDB" id="A0A067RFU2"/>
<dbReference type="GO" id="GO:0008270">
    <property type="term" value="F:zinc ion binding"/>
    <property type="evidence" value="ECO:0007669"/>
    <property type="project" value="UniProtKB-UniRule"/>
</dbReference>
<dbReference type="InterPro" id="IPR012934">
    <property type="entry name" value="Znf_AD"/>
</dbReference>
<protein>
    <recommendedName>
        <fullName evidence="2">ZAD domain-containing protein</fullName>
    </recommendedName>
</protein>
<dbReference type="Gene3D" id="3.40.1800.20">
    <property type="match status" value="1"/>
</dbReference>
<proteinExistence type="predicted"/>
<organism evidence="3 4">
    <name type="scientific">Zootermopsis nevadensis</name>
    <name type="common">Dampwood termite</name>
    <dbReference type="NCBI Taxonomy" id="136037"/>
    <lineage>
        <taxon>Eukaryota</taxon>
        <taxon>Metazoa</taxon>
        <taxon>Ecdysozoa</taxon>
        <taxon>Arthropoda</taxon>
        <taxon>Hexapoda</taxon>
        <taxon>Insecta</taxon>
        <taxon>Pterygota</taxon>
        <taxon>Neoptera</taxon>
        <taxon>Polyneoptera</taxon>
        <taxon>Dictyoptera</taxon>
        <taxon>Blattodea</taxon>
        <taxon>Blattoidea</taxon>
        <taxon>Termitoidae</taxon>
        <taxon>Termopsidae</taxon>
        <taxon>Zootermopsis</taxon>
    </lineage>
</organism>
<dbReference type="Proteomes" id="UP000027135">
    <property type="component" value="Unassembled WGS sequence"/>
</dbReference>
<keyword evidence="1" id="KW-0479">Metal-binding</keyword>
<dbReference type="eggNOG" id="ENOG502SWDC">
    <property type="taxonomic scope" value="Eukaryota"/>
</dbReference>
<evidence type="ECO:0000259" key="2">
    <source>
        <dbReference type="PROSITE" id="PS51915"/>
    </source>
</evidence>
<name>A0A067RFU2_ZOONE</name>
<dbReference type="Pfam" id="PF07776">
    <property type="entry name" value="zf-AD"/>
    <property type="match status" value="1"/>
</dbReference>